<dbReference type="RefSeq" id="WP_379658445.1">
    <property type="nucleotide sequence ID" value="NZ_JBHTIV010000013.1"/>
</dbReference>
<dbReference type="Proteomes" id="UP001597049">
    <property type="component" value="Unassembled WGS sequence"/>
</dbReference>
<dbReference type="Gene3D" id="3.30.530.80">
    <property type="match status" value="1"/>
</dbReference>
<dbReference type="EMBL" id="JBHTIV010000013">
    <property type="protein sequence ID" value="MFD0933141.1"/>
    <property type="molecule type" value="Genomic_DNA"/>
</dbReference>
<sequence length="171" mass="20250">MAKIYFLVLAVFLTLNSTSQSKDLPKFDFENYYFPKALVIDVKDKNQVQLKNDVRSWIKNYFTESSLIDSSYSENSFLITGKSIRLLKIKNLPTDLKYDIKISLRDNKYKFEIKKIYYKYYTEFREISNVNLIKDDIIKNDLLESRSIISSFFHDLNSNLFNTITAENNGW</sequence>
<evidence type="ECO:0000313" key="2">
    <source>
        <dbReference type="EMBL" id="MFD0933141.1"/>
    </source>
</evidence>
<evidence type="ECO:0000256" key="1">
    <source>
        <dbReference type="SAM" id="SignalP"/>
    </source>
</evidence>
<keyword evidence="3" id="KW-1185">Reference proteome</keyword>
<protein>
    <submittedName>
        <fullName evidence="2">DUF4468 domain-containing protein</fullName>
    </submittedName>
</protein>
<feature type="signal peptide" evidence="1">
    <location>
        <begin position="1"/>
        <end position="21"/>
    </location>
</feature>
<evidence type="ECO:0000313" key="3">
    <source>
        <dbReference type="Proteomes" id="UP001597049"/>
    </source>
</evidence>
<keyword evidence="1" id="KW-0732">Signal</keyword>
<organism evidence="2 3">
    <name type="scientific">Psychroflexus salinarum</name>
    <dbReference type="NCBI Taxonomy" id="546024"/>
    <lineage>
        <taxon>Bacteria</taxon>
        <taxon>Pseudomonadati</taxon>
        <taxon>Bacteroidota</taxon>
        <taxon>Flavobacteriia</taxon>
        <taxon>Flavobacteriales</taxon>
        <taxon>Flavobacteriaceae</taxon>
        <taxon>Psychroflexus</taxon>
    </lineage>
</organism>
<feature type="chain" id="PRO_5047108412" evidence="1">
    <location>
        <begin position="22"/>
        <end position="171"/>
    </location>
</feature>
<proteinExistence type="predicted"/>
<gene>
    <name evidence="2" type="ORF">ACFQ0R_11085</name>
</gene>
<reference evidence="3" key="1">
    <citation type="journal article" date="2019" name="Int. J. Syst. Evol. Microbiol.">
        <title>The Global Catalogue of Microorganisms (GCM) 10K type strain sequencing project: providing services to taxonomists for standard genome sequencing and annotation.</title>
        <authorList>
            <consortium name="The Broad Institute Genomics Platform"/>
            <consortium name="The Broad Institute Genome Sequencing Center for Infectious Disease"/>
            <person name="Wu L."/>
            <person name="Ma J."/>
        </authorList>
    </citation>
    <scope>NUCLEOTIDE SEQUENCE [LARGE SCALE GENOMIC DNA]</scope>
    <source>
        <strain evidence="3">CCUG 56752</strain>
    </source>
</reference>
<name>A0ABW3GR80_9FLAO</name>
<accession>A0ABW3GR80</accession>
<comment type="caution">
    <text evidence="2">The sequence shown here is derived from an EMBL/GenBank/DDBJ whole genome shotgun (WGS) entry which is preliminary data.</text>
</comment>